<name>A0A3N4IEE0_ASCIM</name>
<keyword evidence="2" id="KW-1185">Reference proteome</keyword>
<proteinExistence type="predicted"/>
<dbReference type="EMBL" id="ML119670">
    <property type="protein sequence ID" value="RPA82571.1"/>
    <property type="molecule type" value="Genomic_DNA"/>
</dbReference>
<dbReference type="AlphaFoldDB" id="A0A3N4IEE0"/>
<protein>
    <submittedName>
        <fullName evidence="1">Uncharacterized protein</fullName>
    </submittedName>
</protein>
<sequence>MSQRRGKRRGGIAALTIARIKQAQKEKPNRSKTDAGKRIEEFEKEMKAGLDARYRPLTTVSEYIDLVHELDLNERNSGDPGQSLDMFYLSEERRYDDLLLAAVYGEDAKNHIVTGTIKRDWLIDTILGKARYEWDDRIEQDEYAHERNKAQN</sequence>
<gene>
    <name evidence="1" type="ORF">BJ508DRAFT_325313</name>
</gene>
<accession>A0A3N4IEE0</accession>
<dbReference type="Proteomes" id="UP000275078">
    <property type="component" value="Unassembled WGS sequence"/>
</dbReference>
<reference evidence="1 2" key="1">
    <citation type="journal article" date="2018" name="Nat. Ecol. Evol.">
        <title>Pezizomycetes genomes reveal the molecular basis of ectomycorrhizal truffle lifestyle.</title>
        <authorList>
            <person name="Murat C."/>
            <person name="Payen T."/>
            <person name="Noel B."/>
            <person name="Kuo A."/>
            <person name="Morin E."/>
            <person name="Chen J."/>
            <person name="Kohler A."/>
            <person name="Krizsan K."/>
            <person name="Balestrini R."/>
            <person name="Da Silva C."/>
            <person name="Montanini B."/>
            <person name="Hainaut M."/>
            <person name="Levati E."/>
            <person name="Barry K.W."/>
            <person name="Belfiori B."/>
            <person name="Cichocki N."/>
            <person name="Clum A."/>
            <person name="Dockter R.B."/>
            <person name="Fauchery L."/>
            <person name="Guy J."/>
            <person name="Iotti M."/>
            <person name="Le Tacon F."/>
            <person name="Lindquist E.A."/>
            <person name="Lipzen A."/>
            <person name="Malagnac F."/>
            <person name="Mello A."/>
            <person name="Molinier V."/>
            <person name="Miyauchi S."/>
            <person name="Poulain J."/>
            <person name="Riccioni C."/>
            <person name="Rubini A."/>
            <person name="Sitrit Y."/>
            <person name="Splivallo R."/>
            <person name="Traeger S."/>
            <person name="Wang M."/>
            <person name="Zifcakova L."/>
            <person name="Wipf D."/>
            <person name="Zambonelli A."/>
            <person name="Paolocci F."/>
            <person name="Nowrousian M."/>
            <person name="Ottonello S."/>
            <person name="Baldrian P."/>
            <person name="Spatafora J.W."/>
            <person name="Henrissat B."/>
            <person name="Nagy L.G."/>
            <person name="Aury J.M."/>
            <person name="Wincker P."/>
            <person name="Grigoriev I.V."/>
            <person name="Bonfante P."/>
            <person name="Martin F.M."/>
        </authorList>
    </citation>
    <scope>NUCLEOTIDE SEQUENCE [LARGE SCALE GENOMIC DNA]</scope>
    <source>
        <strain evidence="1 2">RN42</strain>
    </source>
</reference>
<evidence type="ECO:0000313" key="1">
    <source>
        <dbReference type="EMBL" id="RPA82571.1"/>
    </source>
</evidence>
<organism evidence="1 2">
    <name type="scientific">Ascobolus immersus RN42</name>
    <dbReference type="NCBI Taxonomy" id="1160509"/>
    <lineage>
        <taxon>Eukaryota</taxon>
        <taxon>Fungi</taxon>
        <taxon>Dikarya</taxon>
        <taxon>Ascomycota</taxon>
        <taxon>Pezizomycotina</taxon>
        <taxon>Pezizomycetes</taxon>
        <taxon>Pezizales</taxon>
        <taxon>Ascobolaceae</taxon>
        <taxon>Ascobolus</taxon>
    </lineage>
</organism>
<evidence type="ECO:0000313" key="2">
    <source>
        <dbReference type="Proteomes" id="UP000275078"/>
    </source>
</evidence>